<gene>
    <name evidence="14" type="ORF">AYO21_11237</name>
</gene>
<dbReference type="Pfam" id="PF03917">
    <property type="entry name" value="GSH_synth_ATP"/>
    <property type="match status" value="1"/>
</dbReference>
<evidence type="ECO:0000256" key="7">
    <source>
        <dbReference type="ARBA" id="ARBA00022840"/>
    </source>
</evidence>
<comment type="pathway">
    <text evidence="1 9">Sulfur metabolism; glutathione biosynthesis; glutathione from L-cysteine and L-glutamate: step 2/2.</text>
</comment>
<dbReference type="EMBL" id="LVKK01000150">
    <property type="protein sequence ID" value="OAG34592.1"/>
    <property type="molecule type" value="Genomic_DNA"/>
</dbReference>
<feature type="binding site" evidence="10">
    <location>
        <position position="259"/>
    </location>
    <ligand>
        <name>substrate</name>
    </ligand>
</feature>
<dbReference type="Gene3D" id="3.30.1490.80">
    <property type="match status" value="1"/>
</dbReference>
<dbReference type="OrthoDB" id="2020073at2759"/>
<evidence type="ECO:0000256" key="2">
    <source>
        <dbReference type="ARBA" id="ARBA00010385"/>
    </source>
</evidence>
<keyword evidence="8 9" id="KW-0460">Magnesium</keyword>
<dbReference type="GeneID" id="34606335"/>
<dbReference type="Gene3D" id="3.30.470.20">
    <property type="entry name" value="ATP-grasp fold, B domain"/>
    <property type="match status" value="1"/>
</dbReference>
<feature type="binding site" evidence="10">
    <location>
        <position position="358"/>
    </location>
    <ligand>
        <name>ATP</name>
        <dbReference type="ChEBI" id="CHEBI:30616"/>
    </ligand>
</feature>
<feature type="binding site" evidence="11">
    <location>
        <position position="159"/>
    </location>
    <ligand>
        <name>Mg(2+)</name>
        <dbReference type="ChEBI" id="CHEBI:18420"/>
    </ligand>
</feature>
<dbReference type="Gene3D" id="1.10.1080.10">
    <property type="entry name" value="Glutathione Synthetase, Chain A, domain 3"/>
    <property type="match status" value="1"/>
</dbReference>
<comment type="catalytic activity">
    <reaction evidence="9">
        <text>gamma-L-glutamyl-L-cysteine + glycine + ATP = glutathione + ADP + phosphate + H(+)</text>
        <dbReference type="Rhea" id="RHEA:13557"/>
        <dbReference type="ChEBI" id="CHEBI:15378"/>
        <dbReference type="ChEBI" id="CHEBI:30616"/>
        <dbReference type="ChEBI" id="CHEBI:43474"/>
        <dbReference type="ChEBI" id="CHEBI:57305"/>
        <dbReference type="ChEBI" id="CHEBI:57925"/>
        <dbReference type="ChEBI" id="CHEBI:58173"/>
        <dbReference type="ChEBI" id="CHEBI:456216"/>
        <dbReference type="EC" id="6.3.2.3"/>
    </reaction>
</comment>
<comment type="similarity">
    <text evidence="2 9">Belongs to the eukaryotic GSH synthase family.</text>
</comment>
<feature type="binding site" evidence="10">
    <location>
        <begin position="429"/>
        <end position="438"/>
    </location>
    <ligand>
        <name>ATP</name>
        <dbReference type="ChEBI" id="CHEBI:30616"/>
    </ligand>
</feature>
<feature type="binding site" evidence="12">
    <location>
        <begin position="532"/>
        <end position="533"/>
    </location>
    <ligand>
        <name>substrate</name>
    </ligand>
</feature>
<dbReference type="Gene3D" id="3.40.50.1760">
    <property type="entry name" value="Glutathione synthase, substrate-binding domain superfamily, eukaryotic"/>
    <property type="match status" value="1"/>
</dbReference>
<dbReference type="PANTHER" id="PTHR11130">
    <property type="entry name" value="GLUTATHIONE SYNTHETASE"/>
    <property type="match status" value="1"/>
</dbReference>
<feature type="binding site" evidence="10">
    <location>
        <position position="521"/>
    </location>
    <ligand>
        <name>substrate</name>
    </ligand>
</feature>
<dbReference type="Pfam" id="PF03199">
    <property type="entry name" value="GSH_synthase"/>
    <property type="match status" value="1"/>
</dbReference>
<keyword evidence="3 9" id="KW-0436">Ligase</keyword>
<feature type="binding site" evidence="10">
    <location>
        <position position="523"/>
    </location>
    <ligand>
        <name>ATP</name>
        <dbReference type="ChEBI" id="CHEBI:30616"/>
    </ligand>
</feature>
<name>A0A177EU48_9EURO</name>
<evidence type="ECO:0000256" key="9">
    <source>
        <dbReference type="PIRNR" id="PIRNR001558"/>
    </source>
</evidence>
<dbReference type="Proteomes" id="UP000077002">
    <property type="component" value="Unassembled WGS sequence"/>
</dbReference>
<dbReference type="UniPathway" id="UPA00142">
    <property type="reaction ID" value="UER00210"/>
</dbReference>
<dbReference type="EC" id="6.3.2.3" evidence="9"/>
<dbReference type="SUPFAM" id="SSF56059">
    <property type="entry name" value="Glutathione synthetase ATP-binding domain-like"/>
    <property type="match status" value="1"/>
</dbReference>
<dbReference type="GO" id="GO:0043295">
    <property type="term" value="F:glutathione binding"/>
    <property type="evidence" value="ECO:0007669"/>
    <property type="project" value="UniProtKB-UniRule"/>
</dbReference>
<dbReference type="GO" id="GO:0005829">
    <property type="term" value="C:cytosol"/>
    <property type="evidence" value="ECO:0007669"/>
    <property type="project" value="TreeGrafter"/>
</dbReference>
<evidence type="ECO:0000313" key="15">
    <source>
        <dbReference type="Proteomes" id="UP000077002"/>
    </source>
</evidence>
<dbReference type="Gene3D" id="3.30.1490.50">
    <property type="match status" value="1"/>
</dbReference>
<feature type="binding site" evidence="11">
    <location>
        <position position="157"/>
    </location>
    <ligand>
        <name>Mg(2+)</name>
        <dbReference type="ChEBI" id="CHEBI:18420"/>
    </ligand>
</feature>
<feature type="binding site" evidence="12">
    <location>
        <begin position="253"/>
        <end position="255"/>
    </location>
    <ligand>
        <name>substrate</name>
    </ligand>
</feature>
<evidence type="ECO:0000256" key="12">
    <source>
        <dbReference type="PIRSR" id="PIRSR001558-3"/>
    </source>
</evidence>
<keyword evidence="6 9" id="KW-0547">Nucleotide-binding</keyword>
<dbReference type="InterPro" id="IPR014042">
    <property type="entry name" value="Glutathione_synthase_a-hlx"/>
</dbReference>
<dbReference type="FunFam" id="3.30.1490.50:FF:000002">
    <property type="entry name" value="Glutathione synthetase"/>
    <property type="match status" value="1"/>
</dbReference>
<evidence type="ECO:0000256" key="1">
    <source>
        <dbReference type="ARBA" id="ARBA00004965"/>
    </source>
</evidence>
<organism evidence="14 15">
    <name type="scientific">Fonsecaea monophora</name>
    <dbReference type="NCBI Taxonomy" id="254056"/>
    <lineage>
        <taxon>Eukaryota</taxon>
        <taxon>Fungi</taxon>
        <taxon>Dikarya</taxon>
        <taxon>Ascomycota</taxon>
        <taxon>Pezizomycotina</taxon>
        <taxon>Eurotiomycetes</taxon>
        <taxon>Chaetothyriomycetidae</taxon>
        <taxon>Chaetothyriales</taxon>
        <taxon>Herpotrichiellaceae</taxon>
        <taxon>Fonsecaea</taxon>
    </lineage>
</organism>
<evidence type="ECO:0000256" key="11">
    <source>
        <dbReference type="PIRSR" id="PIRSR001558-2"/>
    </source>
</evidence>
<protein>
    <recommendedName>
        <fullName evidence="9">Glutathione synthetase</fullName>
        <shortName evidence="9">GSH-S</shortName>
        <ecNumber evidence="9">6.3.2.3</ecNumber>
    </recommendedName>
</protein>
<comment type="cofactor">
    <cofactor evidence="9 11">
        <name>Mg(2+)</name>
        <dbReference type="ChEBI" id="CHEBI:18420"/>
    </cofactor>
    <text evidence="9 11">Binds 1 Mg(2+) ion per subunit.</text>
</comment>
<dbReference type="InterPro" id="IPR016185">
    <property type="entry name" value="PreATP-grasp_dom_sf"/>
</dbReference>
<evidence type="ECO:0000256" key="3">
    <source>
        <dbReference type="ARBA" id="ARBA00022598"/>
    </source>
</evidence>
<accession>A0A177EU48</accession>
<evidence type="ECO:0000313" key="14">
    <source>
        <dbReference type="EMBL" id="OAG34592.1"/>
    </source>
</evidence>
<evidence type="ECO:0000259" key="13">
    <source>
        <dbReference type="Pfam" id="PF03199"/>
    </source>
</evidence>
<feature type="binding site" evidence="10">
    <location>
        <position position="529"/>
    </location>
    <ligand>
        <name>ATP</name>
        <dbReference type="ChEBI" id="CHEBI:30616"/>
    </ligand>
</feature>
<feature type="binding site" evidence="12">
    <location>
        <begin position="319"/>
        <end position="322"/>
    </location>
    <ligand>
        <name>substrate</name>
    </ligand>
</feature>
<evidence type="ECO:0000256" key="4">
    <source>
        <dbReference type="ARBA" id="ARBA00022684"/>
    </source>
</evidence>
<feature type="binding site" evidence="10">
    <location>
        <begin position="462"/>
        <end position="465"/>
    </location>
    <ligand>
        <name>ATP</name>
        <dbReference type="ChEBI" id="CHEBI:30616"/>
    </ligand>
</feature>
<feature type="binding site" evidence="10">
    <location>
        <position position="138"/>
    </location>
    <ligand>
        <name>substrate</name>
    </ligand>
</feature>
<dbReference type="PIRSF" id="PIRSF001558">
    <property type="entry name" value="GSHase"/>
    <property type="match status" value="1"/>
</dbReference>
<dbReference type="GO" id="GO:0000287">
    <property type="term" value="F:magnesium ion binding"/>
    <property type="evidence" value="ECO:0007669"/>
    <property type="project" value="UniProtKB-UniRule"/>
</dbReference>
<evidence type="ECO:0000256" key="10">
    <source>
        <dbReference type="PIRSR" id="PIRSR001558-1"/>
    </source>
</evidence>
<dbReference type="InterPro" id="IPR037013">
    <property type="entry name" value="GSH-S_sub-bd_sf"/>
</dbReference>
<dbReference type="PANTHER" id="PTHR11130:SF0">
    <property type="entry name" value="GLUTATHIONE SYNTHETASE"/>
    <property type="match status" value="1"/>
</dbReference>
<keyword evidence="7 9" id="KW-0067">ATP-binding</keyword>
<feature type="binding site" evidence="12">
    <location>
        <begin position="161"/>
        <end position="164"/>
    </location>
    <ligand>
        <name>substrate</name>
    </ligand>
</feature>
<dbReference type="InterPro" id="IPR014049">
    <property type="entry name" value="Glutathione_synthase_N_euk"/>
</dbReference>
<dbReference type="InterPro" id="IPR014709">
    <property type="entry name" value="Glutathione_synthase_C_euk"/>
</dbReference>
<feature type="binding site" evidence="10">
    <location>
        <position position="157"/>
    </location>
    <ligand>
        <name>ATP</name>
        <dbReference type="ChEBI" id="CHEBI:30616"/>
    </ligand>
</feature>
<dbReference type="GO" id="GO:0005524">
    <property type="term" value="F:ATP binding"/>
    <property type="evidence" value="ECO:0007669"/>
    <property type="project" value="UniProtKB-UniRule"/>
</dbReference>
<evidence type="ECO:0000256" key="6">
    <source>
        <dbReference type="ARBA" id="ARBA00022741"/>
    </source>
</evidence>
<keyword evidence="15" id="KW-1185">Reference proteome</keyword>
<dbReference type="GO" id="GO:0004363">
    <property type="term" value="F:glutathione synthase activity"/>
    <property type="evidence" value="ECO:0007669"/>
    <property type="project" value="UniProtKB-UniRule"/>
</dbReference>
<dbReference type="NCBIfam" id="TIGR01986">
    <property type="entry name" value="glut_syn_euk"/>
    <property type="match status" value="1"/>
</dbReference>
<feature type="binding site" evidence="10">
    <location>
        <position position="490"/>
    </location>
    <ligand>
        <name>ATP</name>
        <dbReference type="ChEBI" id="CHEBI:30616"/>
    </ligand>
</feature>
<dbReference type="InterPro" id="IPR004887">
    <property type="entry name" value="GSH_synth_subst-bd"/>
</dbReference>
<evidence type="ECO:0000256" key="8">
    <source>
        <dbReference type="ARBA" id="ARBA00022842"/>
    </source>
</evidence>
<evidence type="ECO:0000256" key="5">
    <source>
        <dbReference type="ARBA" id="ARBA00022723"/>
    </source>
</evidence>
<dbReference type="RefSeq" id="XP_022506544.1">
    <property type="nucleotide sequence ID" value="XM_022661133.1"/>
</dbReference>
<dbReference type="InterPro" id="IPR005615">
    <property type="entry name" value="Glutathione_synthase"/>
</dbReference>
<feature type="domain" description="Glutathione synthase substrate-binding" evidence="13">
    <location>
        <begin position="243"/>
        <end position="355"/>
    </location>
</feature>
<reference evidence="14 15" key="1">
    <citation type="submission" date="2016-03" db="EMBL/GenBank/DDBJ databases">
        <title>Draft genome sequence of the Fonsecaea monophora CBS 269.37.</title>
        <authorList>
            <person name="Bombassaro A."/>
            <person name="Vinicius W.A."/>
            <person name="De Hoog S."/>
            <person name="Sun J."/>
            <person name="Souza E.M."/>
            <person name="Raittz R.T."/>
            <person name="Costa F."/>
            <person name="Leao A.C."/>
            <person name="Tadra-Sfeir M.Z."/>
            <person name="Baura V."/>
            <person name="Balsanelli E."/>
            <person name="Pedrosa F.O."/>
            <person name="Moreno L.F."/>
            <person name="Steffens M.B."/>
            <person name="Xi L."/>
            <person name="Bocca A.L."/>
            <person name="Felipe M.S."/>
            <person name="Teixeira M."/>
            <person name="Telles Filho F.Q."/>
            <person name="Azevedo C.M."/>
            <person name="Gomes R."/>
            <person name="Vicente V.A."/>
        </authorList>
    </citation>
    <scope>NUCLEOTIDE SEQUENCE [LARGE SCALE GENOMIC DNA]</scope>
    <source>
        <strain evidence="14 15">CBS 269.37</strain>
    </source>
</reference>
<proteinExistence type="inferred from homology"/>
<dbReference type="AlphaFoldDB" id="A0A177EU48"/>
<sequence>MTDNAANKVYHDYPPALTPEQEEYLVQTVKNWTVEHGLTVRPSAAIVPKETNPKNVLATNAPVTLFPSPFPKTCFELAKSIQPVYNELYASVASDEQWLEEIMRELIEVDDFLANLWKIHVAVKEEGYVQDLSLGMFRSDYMVHTTEQGPPSLKQVEFNTISSSFGGLACLVAEMHTHLATFPSPKHSVAYPVHPLFANSTGDSSIHTIGHPPPNEAVETLTAGLAAAHVAYGPSRSEPRLPTCVIFLVQDNERNVFDQLALSTHLLKHHHIPSFRLPTSKILAYTSIPSRESNPCRPLIYTPPSSPSTPFEVTVVYFRALYAPTEYNTPTSWAARHHLERSAAVKCPTVLLHLAGSKKVQQVLTARPPDTDHLKTFLPTQPEGVLQTLRSTFAPQYSLSAGPGSDPTAEPEGVHLALSVETAANHVLKPQREGGGNNIYRTNIPPFLNSIPKSQWKQYILMELIRPPTTARNTVLRSDGQVLSGNVISELGIFGTCLWRNTPGDARPELLHNTEGGYLLRTKGKDSDEGGVAAGFSSLDSLILYEEY</sequence>
<keyword evidence="5 9" id="KW-0479">Metal-binding</keyword>
<feature type="binding site" evidence="11">
    <location>
        <position position="433"/>
    </location>
    <ligand>
        <name>Mg(2+)</name>
        <dbReference type="ChEBI" id="CHEBI:18420"/>
    </ligand>
</feature>
<keyword evidence="4 9" id="KW-0317">Glutathione biosynthesis</keyword>
<feature type="binding site" evidence="10">
    <location>
        <position position="440"/>
    </location>
    <ligand>
        <name>ATP</name>
        <dbReference type="ChEBI" id="CHEBI:30616"/>
    </ligand>
</feature>
<dbReference type="SUPFAM" id="SSF52440">
    <property type="entry name" value="PreATP-grasp domain"/>
    <property type="match status" value="1"/>
</dbReference>
<comment type="caution">
    <text evidence="14">The sequence shown here is derived from an EMBL/GenBank/DDBJ whole genome shotgun (WGS) entry which is preliminary data.</text>
</comment>